<proteinExistence type="inferred from homology"/>
<dbReference type="NCBIfam" id="TIGR00795">
    <property type="entry name" value="lctP"/>
    <property type="match status" value="1"/>
</dbReference>
<keyword evidence="10" id="KW-1185">Reference proteome</keyword>
<keyword evidence="6 8" id="KW-1133">Transmembrane helix</keyword>
<gene>
    <name evidence="9" type="ORF">ACFQRG_10430</name>
</gene>
<feature type="transmembrane region" description="Helical" evidence="8">
    <location>
        <begin position="115"/>
        <end position="134"/>
    </location>
</feature>
<feature type="transmembrane region" description="Helical" evidence="8">
    <location>
        <begin position="140"/>
        <end position="160"/>
    </location>
</feature>
<reference evidence="10" key="1">
    <citation type="journal article" date="2019" name="Int. J. Syst. Evol. Microbiol.">
        <title>The Global Catalogue of Microorganisms (GCM) 10K type strain sequencing project: providing services to taxonomists for standard genome sequencing and annotation.</title>
        <authorList>
            <consortium name="The Broad Institute Genomics Platform"/>
            <consortium name="The Broad Institute Genome Sequencing Center for Infectious Disease"/>
            <person name="Wu L."/>
            <person name="Ma J."/>
        </authorList>
    </citation>
    <scope>NUCLEOTIDE SEQUENCE [LARGE SCALE GENOMIC DNA]</scope>
    <source>
        <strain evidence="10">CGMCC 1.16305</strain>
    </source>
</reference>
<dbReference type="PANTHER" id="PTHR30003">
    <property type="entry name" value="L-LACTATE PERMEASE"/>
    <property type="match status" value="1"/>
</dbReference>
<organism evidence="9 10">
    <name type="scientific">Scopulibacillus cellulosilyticus</name>
    <dbReference type="NCBI Taxonomy" id="2665665"/>
    <lineage>
        <taxon>Bacteria</taxon>
        <taxon>Bacillati</taxon>
        <taxon>Bacillota</taxon>
        <taxon>Bacilli</taxon>
        <taxon>Bacillales</taxon>
        <taxon>Sporolactobacillaceae</taxon>
        <taxon>Scopulibacillus</taxon>
    </lineage>
</organism>
<dbReference type="Pfam" id="PF02652">
    <property type="entry name" value="Lactate_perm"/>
    <property type="match status" value="1"/>
</dbReference>
<dbReference type="EMBL" id="JBHTCO010000012">
    <property type="protein sequence ID" value="MFC7393374.1"/>
    <property type="molecule type" value="Genomic_DNA"/>
</dbReference>
<dbReference type="RefSeq" id="WP_380965856.1">
    <property type="nucleotide sequence ID" value="NZ_JBHTCO010000012.1"/>
</dbReference>
<dbReference type="PANTHER" id="PTHR30003:SF0">
    <property type="entry name" value="GLYCOLATE PERMEASE GLCA-RELATED"/>
    <property type="match status" value="1"/>
</dbReference>
<feature type="transmembrane region" description="Helical" evidence="8">
    <location>
        <begin position="12"/>
        <end position="33"/>
    </location>
</feature>
<comment type="subcellular location">
    <subcellularLocation>
        <location evidence="1 8">Cell membrane</location>
        <topology evidence="1 8">Multi-pass membrane protein</topology>
    </subcellularLocation>
</comment>
<evidence type="ECO:0000256" key="8">
    <source>
        <dbReference type="RuleBase" id="RU365092"/>
    </source>
</evidence>
<keyword evidence="3 8" id="KW-0813">Transport</keyword>
<feature type="transmembrane region" description="Helical" evidence="8">
    <location>
        <begin position="75"/>
        <end position="94"/>
    </location>
</feature>
<comment type="function">
    <text evidence="8">Uptake of L-lactate across the membrane. Can also transport D-lactate and glycolate.</text>
</comment>
<evidence type="ECO:0000256" key="2">
    <source>
        <dbReference type="ARBA" id="ARBA00010100"/>
    </source>
</evidence>
<protein>
    <recommendedName>
        <fullName evidence="8">L-lactate permease</fullName>
    </recommendedName>
</protein>
<accession>A0ABW2PW87</accession>
<evidence type="ECO:0000256" key="7">
    <source>
        <dbReference type="ARBA" id="ARBA00023136"/>
    </source>
</evidence>
<feature type="transmembrane region" description="Helical" evidence="8">
    <location>
        <begin position="251"/>
        <end position="268"/>
    </location>
</feature>
<feature type="transmembrane region" description="Helical" evidence="8">
    <location>
        <begin position="40"/>
        <end position="63"/>
    </location>
</feature>
<dbReference type="InterPro" id="IPR003804">
    <property type="entry name" value="Lactate_perm"/>
</dbReference>
<feature type="transmembrane region" description="Helical" evidence="8">
    <location>
        <begin position="313"/>
        <end position="333"/>
    </location>
</feature>
<feature type="transmembrane region" description="Helical" evidence="8">
    <location>
        <begin position="198"/>
        <end position="216"/>
    </location>
</feature>
<name>A0ABW2PW87_9BACL</name>
<feature type="transmembrane region" description="Helical" evidence="8">
    <location>
        <begin position="223"/>
        <end position="245"/>
    </location>
</feature>
<evidence type="ECO:0000313" key="10">
    <source>
        <dbReference type="Proteomes" id="UP001596505"/>
    </source>
</evidence>
<evidence type="ECO:0000256" key="5">
    <source>
        <dbReference type="ARBA" id="ARBA00022692"/>
    </source>
</evidence>
<keyword evidence="7 8" id="KW-0472">Membrane</keyword>
<evidence type="ECO:0000256" key="6">
    <source>
        <dbReference type="ARBA" id="ARBA00022989"/>
    </source>
</evidence>
<feature type="transmembrane region" description="Helical" evidence="8">
    <location>
        <begin position="167"/>
        <end position="186"/>
    </location>
</feature>
<evidence type="ECO:0000313" key="9">
    <source>
        <dbReference type="EMBL" id="MFC7393374.1"/>
    </source>
</evidence>
<sequence>MNWIQNYNPLGNMLFSFIVALIPLLFFFWTLAIKKMKGHIAALWTILIAIIDAVIIFHMPILNAIESTFYGAANGLWPIGYVIVAAVFLYKLTLKSGKFEVMKNSIASLTEDRRLQALLIAFSFGAFLEGAAGFGAPVAIAGALLAGLGFNPFYAAGLCLIANTAPVAFGSLGAPILTAAQVSGLSPEKVGVAAGDQLLLLSIFIPFWLIFIMAGWKKTIEVLPAILICGISFAITQFITSHYLGPQLPNIASSIVSLVCLALFLKVWKPKSIYRFKDDNLVQGHQLINKNNEVAIEEAATIETVPGYTLIQILTAWSPFIILIILVAGWGAIDFVKNILNLATIEIPVPGLNNAILKAKPIVDHLTPYTAIFKFDILGAAGSAIMITAVISKFILKISWKTWGISFVETLKELRIPLTMIASVLGLAYLVNYSGMSATLGLGLAQTGKLFPLFAPLLGWIGVFLTGSDASSNALFGNLQKITGSQMGLDPTLLVAANSSGGVTGKMISPQSIAIATAATGMVGKEGNLLRFTIKHSLFLVAVVMVITYIQAYFL</sequence>
<comment type="caution">
    <text evidence="9">The sequence shown here is derived from an EMBL/GenBank/DDBJ whole genome shotgun (WGS) entry which is preliminary data.</text>
</comment>
<evidence type="ECO:0000256" key="1">
    <source>
        <dbReference type="ARBA" id="ARBA00004651"/>
    </source>
</evidence>
<comment type="similarity">
    <text evidence="2 8">Belongs to the lactate permease family.</text>
</comment>
<dbReference type="Proteomes" id="UP001596505">
    <property type="component" value="Unassembled WGS sequence"/>
</dbReference>
<feature type="transmembrane region" description="Helical" evidence="8">
    <location>
        <begin position="416"/>
        <end position="433"/>
    </location>
</feature>
<evidence type="ECO:0000256" key="3">
    <source>
        <dbReference type="ARBA" id="ARBA00022448"/>
    </source>
</evidence>
<feature type="transmembrane region" description="Helical" evidence="8">
    <location>
        <begin position="453"/>
        <end position="476"/>
    </location>
</feature>
<keyword evidence="4 8" id="KW-1003">Cell membrane</keyword>
<keyword evidence="5 8" id="KW-0812">Transmembrane</keyword>
<evidence type="ECO:0000256" key="4">
    <source>
        <dbReference type="ARBA" id="ARBA00022475"/>
    </source>
</evidence>
<feature type="transmembrane region" description="Helical" evidence="8">
    <location>
        <begin position="537"/>
        <end position="554"/>
    </location>
</feature>
<feature type="transmembrane region" description="Helical" evidence="8">
    <location>
        <begin position="377"/>
        <end position="396"/>
    </location>
</feature>